<feature type="domain" description="YgjP-like metallopeptidase" evidence="1">
    <location>
        <begin position="14"/>
        <end position="211"/>
    </location>
</feature>
<dbReference type="Pfam" id="PF01863">
    <property type="entry name" value="YgjP-like"/>
    <property type="match status" value="1"/>
</dbReference>
<reference evidence="2" key="1">
    <citation type="journal article" date="2021" name="PeerJ">
        <title>Extensive microbial diversity within the chicken gut microbiome revealed by metagenomics and culture.</title>
        <authorList>
            <person name="Gilroy R."/>
            <person name="Ravi A."/>
            <person name="Getino M."/>
            <person name="Pursley I."/>
            <person name="Horton D.L."/>
            <person name="Alikhan N.F."/>
            <person name="Baker D."/>
            <person name="Gharbi K."/>
            <person name="Hall N."/>
            <person name="Watson M."/>
            <person name="Adriaenssens E.M."/>
            <person name="Foster-Nyarko E."/>
            <person name="Jarju S."/>
            <person name="Secka A."/>
            <person name="Antonio M."/>
            <person name="Oren A."/>
            <person name="Chaudhuri R.R."/>
            <person name="La Ragione R."/>
            <person name="Hildebrand F."/>
            <person name="Pallen M.J."/>
        </authorList>
    </citation>
    <scope>NUCLEOTIDE SEQUENCE</scope>
    <source>
        <strain evidence="2">USAMLcec2-132</strain>
    </source>
</reference>
<sequence>MQEIAYQVVRSNRKSVALVIDNEANLIVRAPLQMQDATIEEFVRKKKRWINEKQQQVAVFGEKHPPVVVETGESLMYLGSIYAIIKDAVDTVHVSGNELFVPNEYGIAEMTEWMKSEAMRVIAERVSNYAGIMGVTPGEIKLSEAKARWGSCSTKNNLNFAWRLIMCPLSVIDYVVVHELSHITYKNHSPAFWARVKTVLPNYEDDQDWLKVNKKLMEII</sequence>
<dbReference type="Proteomes" id="UP000823891">
    <property type="component" value="Unassembled WGS sequence"/>
</dbReference>
<proteinExistence type="predicted"/>
<dbReference type="InterPro" id="IPR053136">
    <property type="entry name" value="UTP_pyrophosphatase-like"/>
</dbReference>
<organism evidence="2 3">
    <name type="scientific">Candidatus Eisenbergiella merdavium</name>
    <dbReference type="NCBI Taxonomy" id="2838551"/>
    <lineage>
        <taxon>Bacteria</taxon>
        <taxon>Bacillati</taxon>
        <taxon>Bacillota</taxon>
        <taxon>Clostridia</taxon>
        <taxon>Lachnospirales</taxon>
        <taxon>Lachnospiraceae</taxon>
        <taxon>Eisenbergiella</taxon>
    </lineage>
</organism>
<dbReference type="EMBL" id="DWWS01000022">
    <property type="protein sequence ID" value="HJC23393.1"/>
    <property type="molecule type" value="Genomic_DNA"/>
</dbReference>
<dbReference type="Gene3D" id="3.30.2010.10">
    <property type="entry name" value="Metalloproteases ('zincins'), catalytic domain"/>
    <property type="match status" value="1"/>
</dbReference>
<reference evidence="2" key="2">
    <citation type="submission" date="2021-04" db="EMBL/GenBank/DDBJ databases">
        <authorList>
            <person name="Gilroy R."/>
        </authorList>
    </citation>
    <scope>NUCLEOTIDE SEQUENCE</scope>
    <source>
        <strain evidence="2">USAMLcec2-132</strain>
    </source>
</reference>
<dbReference type="InterPro" id="IPR002725">
    <property type="entry name" value="YgjP-like_metallopeptidase"/>
</dbReference>
<dbReference type="PANTHER" id="PTHR30399">
    <property type="entry name" value="UNCHARACTERIZED PROTEIN YGJP"/>
    <property type="match status" value="1"/>
</dbReference>
<evidence type="ECO:0000259" key="1">
    <source>
        <dbReference type="Pfam" id="PF01863"/>
    </source>
</evidence>
<evidence type="ECO:0000313" key="3">
    <source>
        <dbReference type="Proteomes" id="UP000823891"/>
    </source>
</evidence>
<dbReference type="CDD" id="cd07344">
    <property type="entry name" value="M48_yhfN_like"/>
    <property type="match status" value="1"/>
</dbReference>
<dbReference type="AlphaFoldDB" id="A0A9D2NEM2"/>
<evidence type="ECO:0000313" key="2">
    <source>
        <dbReference type="EMBL" id="HJC23393.1"/>
    </source>
</evidence>
<protein>
    <submittedName>
        <fullName evidence="2">M48 family metallopeptidase</fullName>
    </submittedName>
</protein>
<dbReference type="PANTHER" id="PTHR30399:SF1">
    <property type="entry name" value="UTP PYROPHOSPHATASE"/>
    <property type="match status" value="1"/>
</dbReference>
<accession>A0A9D2NEM2</accession>
<gene>
    <name evidence="2" type="ORF">H9761_06780</name>
</gene>
<name>A0A9D2NEM2_9FIRM</name>
<comment type="caution">
    <text evidence="2">The sequence shown here is derived from an EMBL/GenBank/DDBJ whole genome shotgun (WGS) entry which is preliminary data.</text>
</comment>